<organism evidence="1 2">
    <name type="scientific">Marinomonas spartinae</name>
    <dbReference type="NCBI Taxonomy" id="1792290"/>
    <lineage>
        <taxon>Bacteria</taxon>
        <taxon>Pseudomonadati</taxon>
        <taxon>Pseudomonadota</taxon>
        <taxon>Gammaproteobacteria</taxon>
        <taxon>Oceanospirillales</taxon>
        <taxon>Oceanospirillaceae</taxon>
        <taxon>Marinomonas</taxon>
    </lineage>
</organism>
<evidence type="ECO:0000313" key="1">
    <source>
        <dbReference type="EMBL" id="SBS38052.1"/>
    </source>
</evidence>
<dbReference type="EMBL" id="FLOB01000025">
    <property type="protein sequence ID" value="SBS38052.1"/>
    <property type="molecule type" value="Genomic_DNA"/>
</dbReference>
<sequence>MLRKVGTSWLKESSPETFKVAVEKSKRKDAPQVYKVDFIHLADFLFKPYSVHNTKSLFDKLDSAESIESLNLEQLKEYIPKSNWQRYFSEIVDCEDSFLDSRWRKLYDLRCLIAHNAIVTKRDHENIKQLVEEINNSLDKAIKDIDKISVPADDKEIVAESVMSNINSLYGEFIRTWKRLDTFVLKISKLTNTHVRERTMPDGRIRMYPVPRHILFRELKKTSLLQPDLIEQLIYLQNFRNRLMHAEEMFSDSEIESNIHLAHECTAQLNRVFELSMTRRAIIELDDNVPESMTGVIRLGRVIVEDIEGVHERDDLIDNSEFHDMNELVQYVTSNTGVFSENVQIAH</sequence>
<proteinExistence type="predicted"/>
<dbReference type="Proteomes" id="UP000092544">
    <property type="component" value="Unassembled WGS sequence"/>
</dbReference>
<reference evidence="1 2" key="1">
    <citation type="submission" date="2016-06" db="EMBL/GenBank/DDBJ databases">
        <authorList>
            <person name="Kjaerup R.B."/>
            <person name="Dalgaard T.S."/>
            <person name="Juul-Madsen H.R."/>
        </authorList>
    </citation>
    <scope>NUCLEOTIDE SEQUENCE [LARGE SCALE GENOMIC DNA]</scope>
    <source>
        <strain evidence="1 2">CECT 8886</strain>
    </source>
</reference>
<accession>A0A1A8TW06</accession>
<evidence type="ECO:0000313" key="2">
    <source>
        <dbReference type="Proteomes" id="UP000092544"/>
    </source>
</evidence>
<gene>
    <name evidence="1" type="ORF">MSP8886_04373</name>
</gene>
<keyword evidence="2" id="KW-1185">Reference proteome</keyword>
<dbReference type="AlphaFoldDB" id="A0A1A8TW06"/>
<protein>
    <submittedName>
        <fullName evidence="1">Uncharacterized protein</fullName>
    </submittedName>
</protein>
<name>A0A1A8TW06_9GAMM</name>
<dbReference type="STRING" id="1792290.MSP8886_04373"/>
<dbReference type="OrthoDB" id="1237440at2"/>